<proteinExistence type="predicted"/>
<reference evidence="2 3" key="1">
    <citation type="submission" date="2019-07" db="EMBL/GenBank/DDBJ databases">
        <title>Microbispora hainanensis DSM 45428.</title>
        <authorList>
            <person name="Thawai C."/>
        </authorList>
    </citation>
    <scope>NUCLEOTIDE SEQUENCE [LARGE SCALE GENOMIC DNA]</scope>
    <source>
        <strain evidence="2 3">DSM 45428</strain>
    </source>
</reference>
<dbReference type="PANTHER" id="PTHR42305:SF1">
    <property type="entry name" value="MEMBRANE PROTEIN RV1733C-RELATED"/>
    <property type="match status" value="1"/>
</dbReference>
<dbReference type="EMBL" id="VIRM01000006">
    <property type="protein sequence ID" value="TQS22716.1"/>
    <property type="molecule type" value="Genomic_DNA"/>
</dbReference>
<comment type="caution">
    <text evidence="2">The sequence shown here is derived from an EMBL/GenBank/DDBJ whole genome shotgun (WGS) entry which is preliminary data.</text>
</comment>
<dbReference type="Proteomes" id="UP000316541">
    <property type="component" value="Unassembled WGS sequence"/>
</dbReference>
<gene>
    <name evidence="2" type="ORF">FLX08_07755</name>
</gene>
<dbReference type="RefSeq" id="WP_142617518.1">
    <property type="nucleotide sequence ID" value="NZ_VIRM01000006.1"/>
</dbReference>
<evidence type="ECO:0000313" key="3">
    <source>
        <dbReference type="Proteomes" id="UP000316541"/>
    </source>
</evidence>
<evidence type="ECO:0000313" key="2">
    <source>
        <dbReference type="EMBL" id="TQS22716.1"/>
    </source>
</evidence>
<protein>
    <submittedName>
        <fullName evidence="2">Uncharacterized protein</fullName>
    </submittedName>
</protein>
<feature type="transmembrane region" description="Helical" evidence="1">
    <location>
        <begin position="38"/>
        <end position="62"/>
    </location>
</feature>
<dbReference type="InterPro" id="IPR039708">
    <property type="entry name" value="MT1774/Rv1733c-like"/>
</dbReference>
<keyword evidence="1" id="KW-0472">Membrane</keyword>
<accession>A0A544Z106</accession>
<sequence length="202" mass="21312">MRSGPVTGPATGPVTMRVRRYLPDGNPLRRGTDRVESLAVLALLILCVLSLGAACAVGAAVYRGGLAEERSGRWVTATVTRDAPAATWVAVEGTAARLRTGVAWTTADGRTVTGQAPVPSAAKAGTPVRIWLDHEGRPGDGPRSRIDTVADGVASGTATAALSLTMLLACLALVRRRLDHHRYAAWDAGWLAMNRRRKPKDA</sequence>
<feature type="transmembrane region" description="Helical" evidence="1">
    <location>
        <begin position="153"/>
        <end position="174"/>
    </location>
</feature>
<dbReference type="PANTHER" id="PTHR42305">
    <property type="entry name" value="MEMBRANE PROTEIN RV1733C-RELATED"/>
    <property type="match status" value="1"/>
</dbReference>
<keyword evidence="1" id="KW-1133">Transmembrane helix</keyword>
<keyword evidence="1" id="KW-0812">Transmembrane</keyword>
<name>A0A544Z106_9ACTN</name>
<evidence type="ECO:0000256" key="1">
    <source>
        <dbReference type="SAM" id="Phobius"/>
    </source>
</evidence>
<organism evidence="2 3">
    <name type="scientific">Microbispora hainanensis</name>
    <dbReference type="NCBI Taxonomy" id="568844"/>
    <lineage>
        <taxon>Bacteria</taxon>
        <taxon>Bacillati</taxon>
        <taxon>Actinomycetota</taxon>
        <taxon>Actinomycetes</taxon>
        <taxon>Streptosporangiales</taxon>
        <taxon>Streptosporangiaceae</taxon>
        <taxon>Microbispora</taxon>
    </lineage>
</organism>
<dbReference type="AlphaFoldDB" id="A0A544Z106"/>